<evidence type="ECO:0000313" key="6">
    <source>
        <dbReference type="EMBL" id="GMG17803.1"/>
    </source>
</evidence>
<evidence type="ECO:0000256" key="5">
    <source>
        <dbReference type="RuleBase" id="RU367124"/>
    </source>
</evidence>
<proteinExistence type="inferred from homology"/>
<reference evidence="6" key="1">
    <citation type="submission" date="2023-04" db="EMBL/GenBank/DDBJ databases">
        <title>Phytophthora fragariaefolia NBRC 109709.</title>
        <authorList>
            <person name="Ichikawa N."/>
            <person name="Sato H."/>
            <person name="Tonouchi N."/>
        </authorList>
    </citation>
    <scope>NUCLEOTIDE SEQUENCE</scope>
    <source>
        <strain evidence="6">NBRC 109709</strain>
    </source>
</reference>
<dbReference type="Proteomes" id="UP001165121">
    <property type="component" value="Unassembled WGS sequence"/>
</dbReference>
<evidence type="ECO:0000256" key="3">
    <source>
        <dbReference type="ARBA" id="ARBA00022525"/>
    </source>
</evidence>
<keyword evidence="3 5" id="KW-0964">Secreted</keyword>
<dbReference type="Pfam" id="PF16810">
    <property type="entry name" value="RXLR"/>
    <property type="match status" value="1"/>
</dbReference>
<name>A0A9W6YR12_9STRA</name>
<dbReference type="InterPro" id="IPR031825">
    <property type="entry name" value="RXLR"/>
</dbReference>
<gene>
    <name evidence="6" type="ORF">Pfra01_003037900</name>
</gene>
<comment type="subcellular location">
    <subcellularLocation>
        <location evidence="1 5">Secreted</location>
    </subcellularLocation>
</comment>
<dbReference type="EMBL" id="BSXT01019101">
    <property type="protein sequence ID" value="GMG17803.1"/>
    <property type="molecule type" value="Genomic_DNA"/>
</dbReference>
<evidence type="ECO:0000256" key="2">
    <source>
        <dbReference type="ARBA" id="ARBA00010400"/>
    </source>
</evidence>
<dbReference type="AlphaFoldDB" id="A0A9W6YR12"/>
<keyword evidence="7" id="KW-1185">Reference proteome</keyword>
<evidence type="ECO:0000313" key="7">
    <source>
        <dbReference type="Proteomes" id="UP001165121"/>
    </source>
</evidence>
<comment type="domain">
    <text evidence="5">The RxLR-dEER motif acts to carry the protein into the host cell cytoplasm through binding to cell surface phosphatidylinositol-3-phosphate.</text>
</comment>
<protein>
    <recommendedName>
        <fullName evidence="5">RxLR effector protein</fullName>
    </recommendedName>
</protein>
<dbReference type="GO" id="GO:0005576">
    <property type="term" value="C:extracellular region"/>
    <property type="evidence" value="ECO:0007669"/>
    <property type="project" value="UniProtKB-SubCell"/>
</dbReference>
<sequence length="148" mass="16371">MRVCVTLVVALVTFVASNGLVLAATNASPVQVAAQQPIKVLRPENNNARNLRERIADDGDGLSSEERGVLDTARKTLSRFTKKGKALELLSTSDKELLKKNVAPVTLQRAFSRLKRSGATDEQIAKFVTKADDYDDYIYRHGNLDPWQ</sequence>
<evidence type="ECO:0000256" key="1">
    <source>
        <dbReference type="ARBA" id="ARBA00004613"/>
    </source>
</evidence>
<feature type="signal peptide" evidence="5">
    <location>
        <begin position="1"/>
        <end position="23"/>
    </location>
</feature>
<organism evidence="6 7">
    <name type="scientific">Phytophthora fragariaefolia</name>
    <dbReference type="NCBI Taxonomy" id="1490495"/>
    <lineage>
        <taxon>Eukaryota</taxon>
        <taxon>Sar</taxon>
        <taxon>Stramenopiles</taxon>
        <taxon>Oomycota</taxon>
        <taxon>Peronosporomycetes</taxon>
        <taxon>Peronosporales</taxon>
        <taxon>Peronosporaceae</taxon>
        <taxon>Phytophthora</taxon>
    </lineage>
</organism>
<feature type="chain" id="PRO_5041017191" description="RxLR effector protein" evidence="5">
    <location>
        <begin position="24"/>
        <end position="148"/>
    </location>
</feature>
<keyword evidence="4 5" id="KW-0732">Signal</keyword>
<comment type="similarity">
    <text evidence="2 5">Belongs to the RxLR effector family.</text>
</comment>
<accession>A0A9W6YR12</accession>
<comment type="function">
    <text evidence="5">Effector that suppresses plant defense responses during pathogen infection.</text>
</comment>
<comment type="caution">
    <text evidence="6">The sequence shown here is derived from an EMBL/GenBank/DDBJ whole genome shotgun (WGS) entry which is preliminary data.</text>
</comment>
<evidence type="ECO:0000256" key="4">
    <source>
        <dbReference type="ARBA" id="ARBA00022729"/>
    </source>
</evidence>